<keyword evidence="2" id="KW-0732">Signal</keyword>
<feature type="signal peptide" evidence="2">
    <location>
        <begin position="1"/>
        <end position="20"/>
    </location>
</feature>
<evidence type="ECO:0000313" key="3">
    <source>
        <dbReference type="EMBL" id="PPQ75799.1"/>
    </source>
</evidence>
<feature type="region of interest" description="Disordered" evidence="1">
    <location>
        <begin position="22"/>
        <end position="66"/>
    </location>
</feature>
<protein>
    <submittedName>
        <fullName evidence="3">Uncharacterized protein</fullName>
    </submittedName>
</protein>
<accession>A0A409WBD3</accession>
<dbReference type="InParanoid" id="A0A409WBD3"/>
<evidence type="ECO:0000256" key="1">
    <source>
        <dbReference type="SAM" id="MobiDB-lite"/>
    </source>
</evidence>
<feature type="compositionally biased region" description="Low complexity" evidence="1">
    <location>
        <begin position="41"/>
        <end position="52"/>
    </location>
</feature>
<evidence type="ECO:0000313" key="4">
    <source>
        <dbReference type="Proteomes" id="UP000284706"/>
    </source>
</evidence>
<dbReference type="EMBL" id="NHYE01005227">
    <property type="protein sequence ID" value="PPQ75799.1"/>
    <property type="molecule type" value="Genomic_DNA"/>
</dbReference>
<proteinExistence type="predicted"/>
<dbReference type="Proteomes" id="UP000284706">
    <property type="component" value="Unassembled WGS sequence"/>
</dbReference>
<name>A0A409WBD3_9AGAR</name>
<sequence length="66" mass="6524">MRIIATFFVLLTVFTIGSVAEEGGYRKSTSRTGGHGGKASANGQAKGNNGDNNGNGGKASANGGHG</sequence>
<evidence type="ECO:0000256" key="2">
    <source>
        <dbReference type="SAM" id="SignalP"/>
    </source>
</evidence>
<reference evidence="3 4" key="1">
    <citation type="journal article" date="2018" name="Evol. Lett.">
        <title>Horizontal gene cluster transfer increased hallucinogenic mushroom diversity.</title>
        <authorList>
            <person name="Reynolds H.T."/>
            <person name="Vijayakumar V."/>
            <person name="Gluck-Thaler E."/>
            <person name="Korotkin H.B."/>
            <person name="Matheny P.B."/>
            <person name="Slot J.C."/>
        </authorList>
    </citation>
    <scope>NUCLEOTIDE SEQUENCE [LARGE SCALE GENOMIC DNA]</scope>
    <source>
        <strain evidence="3 4">SRW20</strain>
    </source>
</reference>
<feature type="chain" id="PRO_5019329491" evidence="2">
    <location>
        <begin position="21"/>
        <end position="66"/>
    </location>
</feature>
<comment type="caution">
    <text evidence="3">The sequence shown here is derived from an EMBL/GenBank/DDBJ whole genome shotgun (WGS) entry which is preliminary data.</text>
</comment>
<feature type="compositionally biased region" description="Gly residues" evidence="1">
    <location>
        <begin position="53"/>
        <end position="66"/>
    </location>
</feature>
<keyword evidence="4" id="KW-1185">Reference proteome</keyword>
<organism evidence="3 4">
    <name type="scientific">Gymnopilus dilepis</name>
    <dbReference type="NCBI Taxonomy" id="231916"/>
    <lineage>
        <taxon>Eukaryota</taxon>
        <taxon>Fungi</taxon>
        <taxon>Dikarya</taxon>
        <taxon>Basidiomycota</taxon>
        <taxon>Agaricomycotina</taxon>
        <taxon>Agaricomycetes</taxon>
        <taxon>Agaricomycetidae</taxon>
        <taxon>Agaricales</taxon>
        <taxon>Agaricineae</taxon>
        <taxon>Hymenogastraceae</taxon>
        <taxon>Gymnopilus</taxon>
    </lineage>
</organism>
<gene>
    <name evidence="3" type="ORF">CVT26_001483</name>
</gene>
<dbReference type="AlphaFoldDB" id="A0A409WBD3"/>